<sequence length="104" mass="12466">MNKCLPKNSPKKGCHSINFQTQLNFEIDKPLSFYIEGFMFYFEYEYFKTFTANFVFSFLDNVGDTKYVFKGKVDNDIYQQDLYNFVTMPIRVPNLRTCLESFRK</sequence>
<reference evidence="1 2" key="1">
    <citation type="journal article" date="2022" name="Front. Microbiol.">
        <title>Male-killing mechanisms vary between Spiroplasma species.</title>
        <authorList>
            <person name="Arai H."/>
            <person name="Inoue M."/>
            <person name="Kageyama D."/>
        </authorList>
    </citation>
    <scope>NUCLEOTIDE SEQUENCE [LARGE SCALE GENOMIC DNA]</scope>
    <source>
        <strain evidence="2">sHm</strain>
    </source>
</reference>
<dbReference type="RefSeq" id="WP_281748994.1">
    <property type="nucleotide sequence ID" value="NZ_AP026933.1"/>
</dbReference>
<name>A0ABM8BSB5_9MOLU</name>
<protein>
    <submittedName>
        <fullName evidence="1">Uncharacterized protein</fullName>
    </submittedName>
</protein>
<evidence type="ECO:0000313" key="2">
    <source>
        <dbReference type="Proteomes" id="UP001163387"/>
    </source>
</evidence>
<proteinExistence type="predicted"/>
<dbReference type="EMBL" id="AP026933">
    <property type="protein sequence ID" value="BDT02743.1"/>
    <property type="molecule type" value="Genomic_DNA"/>
</dbReference>
<dbReference type="Proteomes" id="UP001163387">
    <property type="component" value="Chromosome"/>
</dbReference>
<keyword evidence="2" id="KW-1185">Reference proteome</keyword>
<accession>A0ABM8BSB5</accession>
<organism evidence="1 2">
    <name type="scientific">Spiroplasma ixodetis</name>
    <dbReference type="NCBI Taxonomy" id="2141"/>
    <lineage>
        <taxon>Bacteria</taxon>
        <taxon>Bacillati</taxon>
        <taxon>Mycoplasmatota</taxon>
        <taxon>Mollicutes</taxon>
        <taxon>Entomoplasmatales</taxon>
        <taxon>Spiroplasmataceae</taxon>
        <taxon>Spiroplasma</taxon>
    </lineage>
</organism>
<evidence type="ECO:0000313" key="1">
    <source>
        <dbReference type="EMBL" id="BDT02743.1"/>
    </source>
</evidence>
<gene>
    <name evidence="1" type="ORF">SHM_03890</name>
</gene>